<dbReference type="Proteomes" id="UP001634007">
    <property type="component" value="Unassembled WGS sequence"/>
</dbReference>
<organism evidence="2 3">
    <name type="scientific">Eucalyptus globulus</name>
    <name type="common">Tasmanian blue gum</name>
    <dbReference type="NCBI Taxonomy" id="34317"/>
    <lineage>
        <taxon>Eukaryota</taxon>
        <taxon>Viridiplantae</taxon>
        <taxon>Streptophyta</taxon>
        <taxon>Embryophyta</taxon>
        <taxon>Tracheophyta</taxon>
        <taxon>Spermatophyta</taxon>
        <taxon>Magnoliopsida</taxon>
        <taxon>eudicotyledons</taxon>
        <taxon>Gunneridae</taxon>
        <taxon>Pentapetalae</taxon>
        <taxon>rosids</taxon>
        <taxon>malvids</taxon>
        <taxon>Myrtales</taxon>
        <taxon>Myrtaceae</taxon>
        <taxon>Myrtoideae</taxon>
        <taxon>Eucalypteae</taxon>
        <taxon>Eucalyptus</taxon>
    </lineage>
</organism>
<evidence type="ECO:0000313" key="2">
    <source>
        <dbReference type="EMBL" id="KAL3734069.1"/>
    </source>
</evidence>
<dbReference type="AlphaFoldDB" id="A0ABD3K6S2"/>
<keyword evidence="3" id="KW-1185">Reference proteome</keyword>
<feature type="chain" id="PRO_5044885456" description="Secreted protein" evidence="1">
    <location>
        <begin position="18"/>
        <end position="110"/>
    </location>
</feature>
<reference evidence="2 3" key="1">
    <citation type="submission" date="2024-11" db="EMBL/GenBank/DDBJ databases">
        <title>Chromosome-level genome assembly of Eucalyptus globulus Labill. provides insights into its genome evolution.</title>
        <authorList>
            <person name="Li X."/>
        </authorList>
    </citation>
    <scope>NUCLEOTIDE SEQUENCE [LARGE SCALE GENOMIC DNA]</scope>
    <source>
        <strain evidence="2">CL2024</strain>
        <tissue evidence="2">Fresh tender leaves</tissue>
    </source>
</reference>
<accession>A0ABD3K6S2</accession>
<comment type="caution">
    <text evidence="2">The sequence shown here is derived from an EMBL/GenBank/DDBJ whole genome shotgun (WGS) entry which is preliminary data.</text>
</comment>
<feature type="signal peptide" evidence="1">
    <location>
        <begin position="1"/>
        <end position="17"/>
    </location>
</feature>
<keyword evidence="1" id="KW-0732">Signal</keyword>
<dbReference type="EMBL" id="JBJKBG010000006">
    <property type="protein sequence ID" value="KAL3734069.1"/>
    <property type="molecule type" value="Genomic_DNA"/>
</dbReference>
<sequence length="110" mass="11605">MRQLVVLVPVLVPEGAAISPVPPPLPPSPNPASACLLDSDPPDSPASVAAEVSRLRHDPNPDRAFSFFRPVASLWTLTFASSVCVLSPLHLPLPVPALIALRQGTLLFLS</sequence>
<evidence type="ECO:0008006" key="4">
    <source>
        <dbReference type="Google" id="ProtNLM"/>
    </source>
</evidence>
<evidence type="ECO:0000313" key="3">
    <source>
        <dbReference type="Proteomes" id="UP001634007"/>
    </source>
</evidence>
<name>A0ABD3K6S2_EUCGL</name>
<gene>
    <name evidence="2" type="ORF">ACJRO7_023424</name>
</gene>
<protein>
    <recommendedName>
        <fullName evidence="4">Secreted protein</fullName>
    </recommendedName>
</protein>
<evidence type="ECO:0000256" key="1">
    <source>
        <dbReference type="SAM" id="SignalP"/>
    </source>
</evidence>
<proteinExistence type="predicted"/>